<organism evidence="1 2">
    <name type="scientific">Batrachochytrium salamandrivorans</name>
    <dbReference type="NCBI Taxonomy" id="1357716"/>
    <lineage>
        <taxon>Eukaryota</taxon>
        <taxon>Fungi</taxon>
        <taxon>Fungi incertae sedis</taxon>
        <taxon>Chytridiomycota</taxon>
        <taxon>Chytridiomycota incertae sedis</taxon>
        <taxon>Chytridiomycetes</taxon>
        <taxon>Rhizophydiales</taxon>
        <taxon>Rhizophydiales incertae sedis</taxon>
        <taxon>Batrachochytrium</taxon>
    </lineage>
</organism>
<dbReference type="PANTHER" id="PTHR31919">
    <property type="entry name" value="ZINC FINGERS AND HOMEOBOXES PROTEIN 1, ISOFORM 2"/>
    <property type="match status" value="1"/>
</dbReference>
<dbReference type="EMBL" id="JAFCIX010000028">
    <property type="protein sequence ID" value="KAH6600687.1"/>
    <property type="molecule type" value="Genomic_DNA"/>
</dbReference>
<dbReference type="Gene3D" id="1.25.40.10">
    <property type="entry name" value="Tetratricopeptide repeat domain"/>
    <property type="match status" value="1"/>
</dbReference>
<name>A0ABQ8FMB4_9FUNG</name>
<accession>A0ABQ8FMB4</accession>
<reference evidence="1 2" key="1">
    <citation type="submission" date="2021-02" db="EMBL/GenBank/DDBJ databases">
        <title>Variation within the Batrachochytrium salamandrivorans European outbreak.</title>
        <authorList>
            <person name="Kelly M."/>
            <person name="Pasmans F."/>
            <person name="Shea T.P."/>
            <person name="Munoz J.F."/>
            <person name="Carranza S."/>
            <person name="Cuomo C.A."/>
            <person name="Martel A."/>
        </authorList>
    </citation>
    <scope>NUCLEOTIDE SEQUENCE [LARGE SCALE GENOMIC DNA]</scope>
    <source>
        <strain evidence="1 2">AMFP18/2</strain>
    </source>
</reference>
<dbReference type="InterPro" id="IPR041404">
    <property type="entry name" value="DUF5588"/>
</dbReference>
<protein>
    <submittedName>
        <fullName evidence="1">Uncharacterized protein</fullName>
    </submittedName>
</protein>
<evidence type="ECO:0000313" key="2">
    <source>
        <dbReference type="Proteomes" id="UP001648503"/>
    </source>
</evidence>
<dbReference type="PANTHER" id="PTHR31919:SF1">
    <property type="entry name" value="ZINC FINGERS AND HOMEOBOXES PROTEIN 1, ISOFORM 2"/>
    <property type="match status" value="1"/>
</dbReference>
<proteinExistence type="predicted"/>
<dbReference type="Proteomes" id="UP001648503">
    <property type="component" value="Unassembled WGS sequence"/>
</dbReference>
<gene>
    <name evidence="1" type="ORF">BASA50_002071</name>
</gene>
<dbReference type="InterPro" id="IPR011990">
    <property type="entry name" value="TPR-like_helical_dom_sf"/>
</dbReference>
<keyword evidence="2" id="KW-1185">Reference proteome</keyword>
<sequence>MSNSPTTDTVHATTALIADAEESHGLFQFTDMADDLFEIEPHRQRHYIDHSYAPRNIVDGWFRSQGEQVATNFNTKHGPSLTLNTIEHSYTHGDYTTALALSQAWLAANTSTTTILNTGSTKLNSRDVLEIAARCELKLGRPAAALAFMSQIKDTLRDPGLAFFHGKLLRLNGCHSNAVEYFLDYLDMRGNDYTAWVEISHVFQQLSTAIQSQLDTSLDPLANITHADWKSLDRATRTRLSEEMTHLAYLTLQKAFHYLQQSYKHTQRPINPFSMAHERTEVSRMTAERDHLISQLGIHAAQSSELSFVDIKMDKARLVQVGFSVDTACRFAEKLAAKNTKLGGSHAEGDDSDGEGVIAE</sequence>
<evidence type="ECO:0000313" key="1">
    <source>
        <dbReference type="EMBL" id="KAH6600687.1"/>
    </source>
</evidence>
<comment type="caution">
    <text evidence="1">The sequence shown here is derived from an EMBL/GenBank/DDBJ whole genome shotgun (WGS) entry which is preliminary data.</text>
</comment>